<dbReference type="Proteomes" id="UP001152795">
    <property type="component" value="Unassembled WGS sequence"/>
</dbReference>
<name>A0A7D9HPZ6_PARCT</name>
<evidence type="ECO:0000313" key="1">
    <source>
        <dbReference type="EMBL" id="CAB3990379.1"/>
    </source>
</evidence>
<keyword evidence="2" id="KW-1185">Reference proteome</keyword>
<sequence>MEENKILKMSIQQLERSVTTLDQAHNDLEQYGQGSVLRFAESLLPGPGQSENVNAVVSNVGKLIGVDVKREDISLCHRLP</sequence>
<protein>
    <submittedName>
        <fullName evidence="1">Uncharacterized protein</fullName>
    </submittedName>
</protein>
<proteinExistence type="predicted"/>
<comment type="caution">
    <text evidence="1">The sequence shown here is derived from an EMBL/GenBank/DDBJ whole genome shotgun (WGS) entry which is preliminary data.</text>
</comment>
<dbReference type="EMBL" id="CACRXK020001649">
    <property type="protein sequence ID" value="CAB3990379.1"/>
    <property type="molecule type" value="Genomic_DNA"/>
</dbReference>
<accession>A0A7D9HPZ6</accession>
<reference evidence="1" key="1">
    <citation type="submission" date="2020-04" db="EMBL/GenBank/DDBJ databases">
        <authorList>
            <person name="Alioto T."/>
            <person name="Alioto T."/>
            <person name="Gomez Garrido J."/>
        </authorList>
    </citation>
    <scope>NUCLEOTIDE SEQUENCE</scope>
    <source>
        <strain evidence="1">A484AB</strain>
    </source>
</reference>
<organism evidence="1 2">
    <name type="scientific">Paramuricea clavata</name>
    <name type="common">Red gorgonian</name>
    <name type="synonym">Violescent sea-whip</name>
    <dbReference type="NCBI Taxonomy" id="317549"/>
    <lineage>
        <taxon>Eukaryota</taxon>
        <taxon>Metazoa</taxon>
        <taxon>Cnidaria</taxon>
        <taxon>Anthozoa</taxon>
        <taxon>Octocorallia</taxon>
        <taxon>Malacalcyonacea</taxon>
        <taxon>Plexauridae</taxon>
        <taxon>Paramuricea</taxon>
    </lineage>
</organism>
<dbReference type="OrthoDB" id="5989141at2759"/>
<dbReference type="AlphaFoldDB" id="A0A7D9HPZ6"/>
<gene>
    <name evidence="1" type="ORF">PACLA_8A062653</name>
</gene>
<evidence type="ECO:0000313" key="2">
    <source>
        <dbReference type="Proteomes" id="UP001152795"/>
    </source>
</evidence>